<dbReference type="InterPro" id="IPR004038">
    <property type="entry name" value="Ribosomal_eL8/eL30/eS12/Gad45"/>
</dbReference>
<sequence>MTKTKHKSLNTLGMAMRAGKLVTGDETVLKAVQQGKAKLVIVAGDASDNTKKKFRDKCTSYNVKLVEAFDRITLGEAIGKSERVLIGVTDSGFSKSIAQSLIEPSEVEYID</sequence>
<evidence type="ECO:0000256" key="1">
    <source>
        <dbReference type="ARBA" id="ARBA00022980"/>
    </source>
</evidence>
<keyword evidence="2" id="KW-0687">Ribonucleoprotein</keyword>
<dbReference type="RefSeq" id="WP_091218649.1">
    <property type="nucleotide sequence ID" value="NZ_JAGKSP010000009.1"/>
</dbReference>
<dbReference type="SUPFAM" id="SSF55315">
    <property type="entry name" value="L30e-like"/>
    <property type="match status" value="1"/>
</dbReference>
<evidence type="ECO:0000256" key="2">
    <source>
        <dbReference type="ARBA" id="ARBA00023274"/>
    </source>
</evidence>
<accession>A0ABS5CHC0</accession>
<dbReference type="Proteomes" id="UP000673394">
    <property type="component" value="Unassembled WGS sequence"/>
</dbReference>
<dbReference type="InterPro" id="IPR039109">
    <property type="entry name" value="Ribosomal_eL30-like"/>
</dbReference>
<organism evidence="4 5">
    <name type="scientific">Paenibacillus lignilyticus</name>
    <dbReference type="NCBI Taxonomy" id="1172615"/>
    <lineage>
        <taxon>Bacteria</taxon>
        <taxon>Bacillati</taxon>
        <taxon>Bacillota</taxon>
        <taxon>Bacilli</taxon>
        <taxon>Bacillales</taxon>
        <taxon>Paenibacillaceae</taxon>
        <taxon>Paenibacillus</taxon>
    </lineage>
</organism>
<keyword evidence="5" id="KW-1185">Reference proteome</keyword>
<evidence type="ECO:0000313" key="5">
    <source>
        <dbReference type="Proteomes" id="UP000673394"/>
    </source>
</evidence>
<reference evidence="4 5" key="1">
    <citation type="submission" date="2021-04" db="EMBL/GenBank/DDBJ databases">
        <title>Paenibacillus sp. DLE-14 whole genome sequence.</title>
        <authorList>
            <person name="Ham Y.J."/>
        </authorList>
    </citation>
    <scope>NUCLEOTIDE SEQUENCE [LARGE SCALE GENOMIC DNA]</scope>
    <source>
        <strain evidence="4 5">DLE-14</strain>
    </source>
</reference>
<gene>
    <name evidence="4" type="ORF">I8J30_21025</name>
</gene>
<dbReference type="PANTHER" id="PTHR11449">
    <property type="entry name" value="RIBOSOMAL PROTEIN L30"/>
    <property type="match status" value="1"/>
</dbReference>
<feature type="domain" description="Ribosomal protein eL8/eL30/eS12/Gadd45" evidence="3">
    <location>
        <begin position="10"/>
        <end position="96"/>
    </location>
</feature>
<evidence type="ECO:0000259" key="3">
    <source>
        <dbReference type="Pfam" id="PF01248"/>
    </source>
</evidence>
<protein>
    <submittedName>
        <fullName evidence="4">Ribosomal L7Ae/L30e/S12e/Gadd45 family protein</fullName>
    </submittedName>
</protein>
<dbReference type="InterPro" id="IPR029064">
    <property type="entry name" value="Ribosomal_eL30-like_sf"/>
</dbReference>
<keyword evidence="1" id="KW-0689">Ribosomal protein</keyword>
<evidence type="ECO:0000313" key="4">
    <source>
        <dbReference type="EMBL" id="MBP3965214.1"/>
    </source>
</evidence>
<comment type="caution">
    <text evidence="4">The sequence shown here is derived from an EMBL/GenBank/DDBJ whole genome shotgun (WGS) entry which is preliminary data.</text>
</comment>
<name>A0ABS5CHC0_9BACL</name>
<dbReference type="EMBL" id="JAGKSP010000009">
    <property type="protein sequence ID" value="MBP3965214.1"/>
    <property type="molecule type" value="Genomic_DNA"/>
</dbReference>
<proteinExistence type="predicted"/>
<dbReference type="Gene3D" id="3.30.1330.30">
    <property type="match status" value="1"/>
</dbReference>
<dbReference type="Pfam" id="PF01248">
    <property type="entry name" value="Ribosomal_L7Ae"/>
    <property type="match status" value="1"/>
</dbReference>